<feature type="region of interest" description="Disordered" evidence="1">
    <location>
        <begin position="68"/>
        <end position="167"/>
    </location>
</feature>
<sequence>MMQNCGGNFKQYAPPRSAGESNKAATFKKGKERRPDSRLYLRKITEQPKEPFGKSIGLNGYERFDSDKIDTRVGDGKEFETQRYCDGHDRPTTSNEKDHCHNQPTLSNRSRNHKSRENRGINFTLNSQMNHKRIKEETHENREKDNGCTYSQPTVHPRFQFPTNKLS</sequence>
<comment type="caution">
    <text evidence="2">The sequence shown here is derived from an EMBL/GenBank/DDBJ whole genome shotgun (WGS) entry which is preliminary data.</text>
</comment>
<name>A0AAD2D276_EUPCR</name>
<reference evidence="2" key="1">
    <citation type="submission" date="2023-07" db="EMBL/GenBank/DDBJ databases">
        <authorList>
            <consortium name="AG Swart"/>
            <person name="Singh M."/>
            <person name="Singh A."/>
            <person name="Seah K."/>
            <person name="Emmerich C."/>
        </authorList>
    </citation>
    <scope>NUCLEOTIDE SEQUENCE</scope>
    <source>
        <strain evidence="2">DP1</strain>
    </source>
</reference>
<proteinExistence type="predicted"/>
<feature type="region of interest" description="Disordered" evidence="1">
    <location>
        <begin position="1"/>
        <end position="37"/>
    </location>
</feature>
<evidence type="ECO:0000313" key="3">
    <source>
        <dbReference type="Proteomes" id="UP001295684"/>
    </source>
</evidence>
<gene>
    <name evidence="2" type="ORF">ECRASSUSDP1_LOCUS18670</name>
</gene>
<evidence type="ECO:0000256" key="1">
    <source>
        <dbReference type="SAM" id="MobiDB-lite"/>
    </source>
</evidence>
<keyword evidence="3" id="KW-1185">Reference proteome</keyword>
<protein>
    <submittedName>
        <fullName evidence="2">Uncharacterized protein</fullName>
    </submittedName>
</protein>
<accession>A0AAD2D276</accession>
<organism evidence="2 3">
    <name type="scientific">Euplotes crassus</name>
    <dbReference type="NCBI Taxonomy" id="5936"/>
    <lineage>
        <taxon>Eukaryota</taxon>
        <taxon>Sar</taxon>
        <taxon>Alveolata</taxon>
        <taxon>Ciliophora</taxon>
        <taxon>Intramacronucleata</taxon>
        <taxon>Spirotrichea</taxon>
        <taxon>Hypotrichia</taxon>
        <taxon>Euplotida</taxon>
        <taxon>Euplotidae</taxon>
        <taxon>Moneuplotes</taxon>
    </lineage>
</organism>
<dbReference type="EMBL" id="CAMPGE010018917">
    <property type="protein sequence ID" value="CAI2377287.1"/>
    <property type="molecule type" value="Genomic_DNA"/>
</dbReference>
<evidence type="ECO:0000313" key="2">
    <source>
        <dbReference type="EMBL" id="CAI2377287.1"/>
    </source>
</evidence>
<feature type="compositionally biased region" description="Basic and acidic residues" evidence="1">
    <location>
        <begin position="68"/>
        <end position="101"/>
    </location>
</feature>
<dbReference type="AlphaFoldDB" id="A0AAD2D276"/>
<dbReference type="Proteomes" id="UP001295684">
    <property type="component" value="Unassembled WGS sequence"/>
</dbReference>
<feature type="compositionally biased region" description="Basic and acidic residues" evidence="1">
    <location>
        <begin position="134"/>
        <end position="146"/>
    </location>
</feature>